<dbReference type="PANTHER" id="PTHR22950">
    <property type="entry name" value="AMINO ACID TRANSPORTER"/>
    <property type="match status" value="1"/>
</dbReference>
<keyword evidence="4" id="KW-0029">Amino-acid transport</keyword>
<feature type="transmembrane region" description="Helical" evidence="7">
    <location>
        <begin position="189"/>
        <end position="210"/>
    </location>
</feature>
<evidence type="ECO:0000256" key="6">
    <source>
        <dbReference type="ARBA" id="ARBA00023136"/>
    </source>
</evidence>
<keyword evidence="6 7" id="KW-0472">Membrane</keyword>
<dbReference type="PANTHER" id="PTHR22950:SF698">
    <property type="entry name" value="AMINO ACID TRANSPORTER TRANSMEMBRANE DOMAIN-CONTAINING PROTEIN"/>
    <property type="match status" value="1"/>
</dbReference>
<evidence type="ECO:0000256" key="4">
    <source>
        <dbReference type="ARBA" id="ARBA00022970"/>
    </source>
</evidence>
<organism evidence="9 10">
    <name type="scientific">Populus alba x Populus x berolinensis</name>
    <dbReference type="NCBI Taxonomy" id="444605"/>
    <lineage>
        <taxon>Eukaryota</taxon>
        <taxon>Viridiplantae</taxon>
        <taxon>Streptophyta</taxon>
        <taxon>Embryophyta</taxon>
        <taxon>Tracheophyta</taxon>
        <taxon>Spermatophyta</taxon>
        <taxon>Magnoliopsida</taxon>
        <taxon>eudicotyledons</taxon>
        <taxon>Gunneridae</taxon>
        <taxon>Pentapetalae</taxon>
        <taxon>rosids</taxon>
        <taxon>fabids</taxon>
        <taxon>Malpighiales</taxon>
        <taxon>Salicaceae</taxon>
        <taxon>Saliceae</taxon>
        <taxon>Populus</taxon>
    </lineage>
</organism>
<evidence type="ECO:0000256" key="5">
    <source>
        <dbReference type="ARBA" id="ARBA00022989"/>
    </source>
</evidence>
<dbReference type="Pfam" id="PF01490">
    <property type="entry name" value="Aa_trans"/>
    <property type="match status" value="1"/>
</dbReference>
<evidence type="ECO:0000313" key="9">
    <source>
        <dbReference type="EMBL" id="KAJ6987534.1"/>
    </source>
</evidence>
<proteinExistence type="predicted"/>
<feature type="transmembrane region" description="Helical" evidence="7">
    <location>
        <begin position="74"/>
        <end position="95"/>
    </location>
</feature>
<dbReference type="GO" id="GO:0005774">
    <property type="term" value="C:vacuolar membrane"/>
    <property type="evidence" value="ECO:0007669"/>
    <property type="project" value="TreeGrafter"/>
</dbReference>
<feature type="transmembrane region" description="Helical" evidence="7">
    <location>
        <begin position="399"/>
        <end position="417"/>
    </location>
</feature>
<reference evidence="9" key="1">
    <citation type="journal article" date="2023" name="Mol. Ecol. Resour.">
        <title>Chromosome-level genome assembly of a triploid poplar Populus alba 'Berolinensis'.</title>
        <authorList>
            <person name="Chen S."/>
            <person name="Yu Y."/>
            <person name="Wang X."/>
            <person name="Wang S."/>
            <person name="Zhang T."/>
            <person name="Zhou Y."/>
            <person name="He R."/>
            <person name="Meng N."/>
            <person name="Wang Y."/>
            <person name="Liu W."/>
            <person name="Liu Z."/>
            <person name="Liu J."/>
            <person name="Guo Q."/>
            <person name="Huang H."/>
            <person name="Sederoff R.R."/>
            <person name="Wang G."/>
            <person name="Qu G."/>
            <person name="Chen S."/>
        </authorList>
    </citation>
    <scope>NUCLEOTIDE SEQUENCE</scope>
    <source>
        <strain evidence="9">SC-2020</strain>
    </source>
</reference>
<feature type="domain" description="Amino acid transporter transmembrane" evidence="8">
    <location>
        <begin position="45"/>
        <end position="399"/>
    </location>
</feature>
<evidence type="ECO:0000313" key="10">
    <source>
        <dbReference type="Proteomes" id="UP001164929"/>
    </source>
</evidence>
<dbReference type="EMBL" id="JAQIZT010000008">
    <property type="protein sequence ID" value="KAJ6987534.1"/>
    <property type="molecule type" value="Genomic_DNA"/>
</dbReference>
<sequence length="507" mass="55951">MMKTHVSIVEETVKRRRTRGRHCLKAKEGESHSQLPHPEEPHVGTTFLRTCFNGLNALSGVGILSIPYALSQGGWLSLILLFVVAVLCWYTGLLLRRCMDSDPLIRSYPDIGEKAFGCKGRALVSIFMYLELYLVAVEFLILEGDNLYKLFPNAGFKLAGLYIGGKTGFVLLTALVILPTTWLKSLGMLAYVSAGGVSASVILVGCVWWVGAVDGVGFHEDGVLLNWGGLPTTLSLFTFCYCGHAVFPTLCNSMKDRSQFSKVLLICFVTSTITYGSMAVLGYLMYGEYLKSQVTLNLPIRKIGSKLAIYTTLVNPLTKYAVITAPISTAIEEAFVFRDSRCLSILVRTVIVISTVVVALTIPFFGYVMAFIGAFLSVTVSLLLPCLCYLRIDKSARSFGLELVFIVGILIFGYIYFNQTNRKTSLKLKDGAIKPTDKKIDSSNAIVVNSKIDQTQIPTTSSSDHAHQLFETISQPDIALFNSHVWLLFTVHCPSQSHFSFHQSFKL</sequence>
<evidence type="ECO:0000256" key="1">
    <source>
        <dbReference type="ARBA" id="ARBA00004141"/>
    </source>
</evidence>
<feature type="transmembrane region" description="Helical" evidence="7">
    <location>
        <begin position="230"/>
        <end position="251"/>
    </location>
</feature>
<dbReference type="GO" id="GO:0015179">
    <property type="term" value="F:L-amino acid transmembrane transporter activity"/>
    <property type="evidence" value="ECO:0007669"/>
    <property type="project" value="TreeGrafter"/>
</dbReference>
<dbReference type="Proteomes" id="UP001164929">
    <property type="component" value="Chromosome 8"/>
</dbReference>
<keyword evidence="2" id="KW-0813">Transport</keyword>
<comment type="caution">
    <text evidence="9">The sequence shown here is derived from an EMBL/GenBank/DDBJ whole genome shotgun (WGS) entry which is preliminary data.</text>
</comment>
<evidence type="ECO:0000256" key="3">
    <source>
        <dbReference type="ARBA" id="ARBA00022692"/>
    </source>
</evidence>
<dbReference type="InterPro" id="IPR013057">
    <property type="entry name" value="AA_transpt_TM"/>
</dbReference>
<keyword evidence="10" id="KW-1185">Reference proteome</keyword>
<evidence type="ECO:0000256" key="7">
    <source>
        <dbReference type="SAM" id="Phobius"/>
    </source>
</evidence>
<keyword evidence="5 7" id="KW-1133">Transmembrane helix</keyword>
<feature type="transmembrane region" description="Helical" evidence="7">
    <location>
        <begin position="371"/>
        <end position="392"/>
    </location>
</feature>
<protein>
    <recommendedName>
        <fullName evidence="8">Amino acid transporter transmembrane domain-containing protein</fullName>
    </recommendedName>
</protein>
<gene>
    <name evidence="9" type="ORF">NC653_020708</name>
</gene>
<feature type="transmembrane region" description="Helical" evidence="7">
    <location>
        <begin position="122"/>
        <end position="142"/>
    </location>
</feature>
<feature type="transmembrane region" description="Helical" evidence="7">
    <location>
        <begin position="263"/>
        <end position="287"/>
    </location>
</feature>
<name>A0AAD6QCQ0_9ROSI</name>
<evidence type="ECO:0000259" key="8">
    <source>
        <dbReference type="Pfam" id="PF01490"/>
    </source>
</evidence>
<accession>A0AAD6QCQ0</accession>
<feature type="transmembrane region" description="Helical" evidence="7">
    <location>
        <begin position="154"/>
        <end position="177"/>
    </location>
</feature>
<comment type="subcellular location">
    <subcellularLocation>
        <location evidence="1">Membrane</location>
        <topology evidence="1">Multi-pass membrane protein</topology>
    </subcellularLocation>
</comment>
<feature type="transmembrane region" description="Helical" evidence="7">
    <location>
        <begin position="307"/>
        <end position="331"/>
    </location>
</feature>
<feature type="transmembrane region" description="Helical" evidence="7">
    <location>
        <begin position="343"/>
        <end position="365"/>
    </location>
</feature>
<keyword evidence="3 7" id="KW-0812">Transmembrane</keyword>
<evidence type="ECO:0000256" key="2">
    <source>
        <dbReference type="ARBA" id="ARBA00022448"/>
    </source>
</evidence>
<dbReference type="AlphaFoldDB" id="A0AAD6QCQ0"/>